<protein>
    <submittedName>
        <fullName evidence="3">Uncharacterized protein</fullName>
    </submittedName>
</protein>
<accession>A0A3S4WWP3</accession>
<reference evidence="3 4" key="1">
    <citation type="submission" date="2018-12" db="EMBL/GenBank/DDBJ databases">
        <authorList>
            <consortium name="Pathogen Informatics"/>
        </authorList>
    </citation>
    <scope>NUCLEOTIDE SEQUENCE [LARGE SCALE GENOMIC DNA]</scope>
    <source>
        <strain evidence="3 4">NCTC13652</strain>
    </source>
</reference>
<organism evidence="3 4">
    <name type="scientific">Acidipropionibacterium jensenii</name>
    <dbReference type="NCBI Taxonomy" id="1749"/>
    <lineage>
        <taxon>Bacteria</taxon>
        <taxon>Bacillati</taxon>
        <taxon>Actinomycetota</taxon>
        <taxon>Actinomycetes</taxon>
        <taxon>Propionibacteriales</taxon>
        <taxon>Propionibacteriaceae</taxon>
        <taxon>Acidipropionibacterium</taxon>
    </lineage>
</organism>
<gene>
    <name evidence="3" type="ORF">NCTC13652_01287</name>
</gene>
<feature type="region of interest" description="Disordered" evidence="1">
    <location>
        <begin position="32"/>
        <end position="51"/>
    </location>
</feature>
<dbReference type="RefSeq" id="WP_154101205.1">
    <property type="nucleotide sequence ID" value="NZ_CP025570.1"/>
</dbReference>
<evidence type="ECO:0000256" key="2">
    <source>
        <dbReference type="SAM" id="Phobius"/>
    </source>
</evidence>
<evidence type="ECO:0000256" key="1">
    <source>
        <dbReference type="SAM" id="MobiDB-lite"/>
    </source>
</evidence>
<keyword evidence="2" id="KW-0812">Transmembrane</keyword>
<evidence type="ECO:0000313" key="4">
    <source>
        <dbReference type="Proteomes" id="UP000277858"/>
    </source>
</evidence>
<sequence length="51" mass="5610">MVVTVVGTIIGIGLAVLAAWSQIGDMFHREYPRQNRSDAIEKSGPDSHRTE</sequence>
<evidence type="ECO:0000313" key="3">
    <source>
        <dbReference type="EMBL" id="VEI03089.1"/>
    </source>
</evidence>
<proteinExistence type="predicted"/>
<dbReference type="Proteomes" id="UP000277858">
    <property type="component" value="Chromosome"/>
</dbReference>
<dbReference type="GeneID" id="82886079"/>
<keyword evidence="2" id="KW-0472">Membrane</keyword>
<dbReference type="EMBL" id="LR134473">
    <property type="protein sequence ID" value="VEI03089.1"/>
    <property type="molecule type" value="Genomic_DNA"/>
</dbReference>
<name>A0A3S4WWP3_9ACTN</name>
<dbReference type="AlphaFoldDB" id="A0A3S4WWP3"/>
<keyword evidence="2" id="KW-1133">Transmembrane helix</keyword>
<keyword evidence="4" id="KW-1185">Reference proteome</keyword>
<feature type="transmembrane region" description="Helical" evidence="2">
    <location>
        <begin position="6"/>
        <end position="27"/>
    </location>
</feature>